<reference evidence="1 2" key="1">
    <citation type="submission" date="2018-11" db="EMBL/GenBank/DDBJ databases">
        <title>Proposal to divide the Flavobacteriaceae and reorganize its genera based on Amino Acid Identity values calculated from whole genome sequences.</title>
        <authorList>
            <person name="Nicholson A.C."/>
            <person name="Gulvik C.A."/>
            <person name="Whitney A.M."/>
            <person name="Humrighouse B.W."/>
            <person name="Bell M."/>
            <person name="Holmes B."/>
            <person name="Steigerwalt A.G."/>
            <person name="Villarma A."/>
            <person name="Sheth M."/>
            <person name="Batra D."/>
            <person name="Pryor J."/>
            <person name="Bernardet J.-F."/>
            <person name="Hugo C."/>
            <person name="Kampfer P."/>
            <person name="Newman J."/>
            <person name="McQuiston J.R."/>
        </authorList>
    </citation>
    <scope>NUCLEOTIDE SEQUENCE [LARGE SCALE GENOMIC DNA]</scope>
    <source>
        <strain evidence="1 2">H5559</strain>
    </source>
</reference>
<sequence length="81" mass="9448">MTLVQKLERSEVSKFSFTQDLYWNIPVDESFNVYEEPKLTIGSITEDWEFLEKILDNDREALNFDLCKVSAILKLISVSTL</sequence>
<name>A0AAD1DXE4_CHRID</name>
<protein>
    <submittedName>
        <fullName evidence="1">Uncharacterized protein</fullName>
    </submittedName>
</protein>
<evidence type="ECO:0000313" key="1">
    <source>
        <dbReference type="EMBL" id="AZB19858.1"/>
    </source>
</evidence>
<organism evidence="1 2">
    <name type="scientific">Chryseobacterium indologenes</name>
    <name type="common">Flavobacterium indologenes</name>
    <dbReference type="NCBI Taxonomy" id="253"/>
    <lineage>
        <taxon>Bacteria</taxon>
        <taxon>Pseudomonadati</taxon>
        <taxon>Bacteroidota</taxon>
        <taxon>Flavobacteriia</taxon>
        <taxon>Flavobacteriales</taxon>
        <taxon>Weeksellaceae</taxon>
        <taxon>Chryseobacterium group</taxon>
        <taxon>Chryseobacterium</taxon>
    </lineage>
</organism>
<proteinExistence type="predicted"/>
<gene>
    <name evidence="1" type="ORF">EG352_19880</name>
</gene>
<evidence type="ECO:0000313" key="2">
    <source>
        <dbReference type="Proteomes" id="UP000269015"/>
    </source>
</evidence>
<accession>A0AAD1DXE4</accession>
<dbReference type="AlphaFoldDB" id="A0AAD1DXE4"/>
<dbReference type="Proteomes" id="UP000269015">
    <property type="component" value="Chromosome"/>
</dbReference>
<dbReference type="EMBL" id="CP033930">
    <property type="protein sequence ID" value="AZB19858.1"/>
    <property type="molecule type" value="Genomic_DNA"/>
</dbReference>